<gene>
    <name evidence="6" type="ORF">KCTCHS21_49700</name>
</gene>
<dbReference type="GO" id="GO:0005524">
    <property type="term" value="F:ATP binding"/>
    <property type="evidence" value="ECO:0007669"/>
    <property type="project" value="UniProtKB-KW"/>
</dbReference>
<name>A0A3T1DBQ5_9BACL</name>
<dbReference type="CDD" id="cd03257">
    <property type="entry name" value="ABC_NikE_OppD_transporters"/>
    <property type="match status" value="1"/>
</dbReference>
<dbReference type="PROSITE" id="PS50893">
    <property type="entry name" value="ABC_TRANSPORTER_2"/>
    <property type="match status" value="1"/>
</dbReference>
<dbReference type="InterPro" id="IPR050319">
    <property type="entry name" value="ABC_transp_ATP-bind"/>
</dbReference>
<keyword evidence="3" id="KW-0547">Nucleotide-binding</keyword>
<dbReference type="PANTHER" id="PTHR43776">
    <property type="entry name" value="TRANSPORT ATP-BINDING PROTEIN"/>
    <property type="match status" value="1"/>
</dbReference>
<dbReference type="Proteomes" id="UP000289856">
    <property type="component" value="Chromosome"/>
</dbReference>
<accession>A0A3T1DBQ5</accession>
<dbReference type="OrthoDB" id="9802264at2"/>
<evidence type="ECO:0000259" key="5">
    <source>
        <dbReference type="PROSITE" id="PS50893"/>
    </source>
</evidence>
<dbReference type="Pfam" id="PF00005">
    <property type="entry name" value="ABC_tran"/>
    <property type="match status" value="1"/>
</dbReference>
<dbReference type="SMART" id="SM00382">
    <property type="entry name" value="AAA"/>
    <property type="match status" value="1"/>
</dbReference>
<dbReference type="AlphaFoldDB" id="A0A3T1DBQ5"/>
<keyword evidence="4 6" id="KW-0067">ATP-binding</keyword>
<dbReference type="InterPro" id="IPR017871">
    <property type="entry name" value="ABC_transporter-like_CS"/>
</dbReference>
<dbReference type="InterPro" id="IPR003439">
    <property type="entry name" value="ABC_transporter-like_ATP-bd"/>
</dbReference>
<dbReference type="GO" id="GO:0016887">
    <property type="term" value="F:ATP hydrolysis activity"/>
    <property type="evidence" value="ECO:0007669"/>
    <property type="project" value="InterPro"/>
</dbReference>
<dbReference type="RefSeq" id="WP_130614360.1">
    <property type="nucleotide sequence ID" value="NZ_AP019400.1"/>
</dbReference>
<dbReference type="PROSITE" id="PS00211">
    <property type="entry name" value="ABC_TRANSPORTER_1"/>
    <property type="match status" value="1"/>
</dbReference>
<evidence type="ECO:0000256" key="3">
    <source>
        <dbReference type="ARBA" id="ARBA00022741"/>
    </source>
</evidence>
<dbReference type="Gene3D" id="3.40.50.300">
    <property type="entry name" value="P-loop containing nucleotide triphosphate hydrolases"/>
    <property type="match status" value="1"/>
</dbReference>
<dbReference type="GO" id="GO:0055085">
    <property type="term" value="P:transmembrane transport"/>
    <property type="evidence" value="ECO:0007669"/>
    <property type="project" value="UniProtKB-ARBA"/>
</dbReference>
<dbReference type="SUPFAM" id="SSF52540">
    <property type="entry name" value="P-loop containing nucleoside triphosphate hydrolases"/>
    <property type="match status" value="1"/>
</dbReference>
<dbReference type="InterPro" id="IPR013563">
    <property type="entry name" value="Oligopep_ABC_C"/>
</dbReference>
<proteinExistence type="inferred from homology"/>
<evidence type="ECO:0000313" key="6">
    <source>
        <dbReference type="EMBL" id="BBI35571.1"/>
    </source>
</evidence>
<dbReference type="InterPro" id="IPR003593">
    <property type="entry name" value="AAA+_ATPase"/>
</dbReference>
<feature type="domain" description="ABC transporter" evidence="5">
    <location>
        <begin position="9"/>
        <end position="259"/>
    </location>
</feature>
<evidence type="ECO:0000256" key="4">
    <source>
        <dbReference type="ARBA" id="ARBA00022840"/>
    </source>
</evidence>
<dbReference type="InterPro" id="IPR027417">
    <property type="entry name" value="P-loop_NTPase"/>
</dbReference>
<organism evidence="6 7">
    <name type="scientific">Cohnella abietis</name>
    <dbReference type="NCBI Taxonomy" id="2507935"/>
    <lineage>
        <taxon>Bacteria</taxon>
        <taxon>Bacillati</taxon>
        <taxon>Bacillota</taxon>
        <taxon>Bacilli</taxon>
        <taxon>Bacillales</taxon>
        <taxon>Paenibacillaceae</taxon>
        <taxon>Cohnella</taxon>
    </lineage>
</organism>
<sequence length="280" mass="31052">MSIEEKPLLRLEGIVKHFTSRDVKQQAGGKKSVAAVDGVSLTIHRNEIIALVGESGSGKSTLGRIAVGLEVPDAGKVIFHDSEWSGSRKQIPEAWRGKRQMVFQSPHSSLNPRHTIADSLAEPLRLAGWERSRTERRISTIMEWLMLPEKALERYPHQFSGGQLQRIAIGRAIAAEPELIVADEPVASLDTSTQIQILELFKTIRQETSVACLFITHGLQTVRWLADQMAVMKSGKLVEVSYAETFFSQPQHPYSRSLLEAVPVPDPTRNRISGDEEGDG</sequence>
<keyword evidence="2" id="KW-0813">Transport</keyword>
<dbReference type="GO" id="GO:0015833">
    <property type="term" value="P:peptide transport"/>
    <property type="evidence" value="ECO:0007669"/>
    <property type="project" value="InterPro"/>
</dbReference>
<protein>
    <submittedName>
        <fullName evidence="6">ABC transporter ATP-binding protein</fullName>
    </submittedName>
</protein>
<comment type="similarity">
    <text evidence="1">Belongs to the ABC transporter superfamily.</text>
</comment>
<evidence type="ECO:0000256" key="1">
    <source>
        <dbReference type="ARBA" id="ARBA00005417"/>
    </source>
</evidence>
<dbReference type="KEGG" id="cohn:KCTCHS21_49700"/>
<keyword evidence="7" id="KW-1185">Reference proteome</keyword>
<dbReference type="EMBL" id="AP019400">
    <property type="protein sequence ID" value="BBI35571.1"/>
    <property type="molecule type" value="Genomic_DNA"/>
</dbReference>
<evidence type="ECO:0000313" key="7">
    <source>
        <dbReference type="Proteomes" id="UP000289856"/>
    </source>
</evidence>
<reference evidence="6 7" key="1">
    <citation type="submission" date="2019-01" db="EMBL/GenBank/DDBJ databases">
        <title>Complete genome sequence of Cohnella hallensis HS21 isolated from Korean fir (Abies koreana) rhizospheric soil.</title>
        <authorList>
            <person name="Jiang L."/>
            <person name="Kang S.W."/>
            <person name="Kim S."/>
            <person name="Jung J."/>
            <person name="Kim C.Y."/>
            <person name="Kim D.H."/>
            <person name="Kim S.W."/>
            <person name="Lee J."/>
        </authorList>
    </citation>
    <scope>NUCLEOTIDE SEQUENCE [LARGE SCALE GENOMIC DNA]</scope>
    <source>
        <strain evidence="6 7">HS21</strain>
    </source>
</reference>
<dbReference type="Pfam" id="PF08352">
    <property type="entry name" value="oligo_HPY"/>
    <property type="match status" value="1"/>
</dbReference>
<evidence type="ECO:0000256" key="2">
    <source>
        <dbReference type="ARBA" id="ARBA00022448"/>
    </source>
</evidence>